<keyword evidence="13" id="KW-1185">Reference proteome</keyword>
<dbReference type="SUPFAM" id="SSF47661">
    <property type="entry name" value="t-snare proteins"/>
    <property type="match status" value="1"/>
</dbReference>
<name>A0AAV9IVF4_CYACA</name>
<evidence type="ECO:0000256" key="3">
    <source>
        <dbReference type="ARBA" id="ARBA00022448"/>
    </source>
</evidence>
<comment type="similarity">
    <text evidence="2">Belongs to the syntaxin family.</text>
</comment>
<feature type="compositionally biased region" description="Low complexity" evidence="9">
    <location>
        <begin position="195"/>
        <end position="228"/>
    </location>
</feature>
<protein>
    <recommendedName>
        <fullName evidence="11">t-SNARE coiled-coil homology domain-containing protein</fullName>
    </recommendedName>
</protein>
<evidence type="ECO:0000256" key="6">
    <source>
        <dbReference type="ARBA" id="ARBA00022989"/>
    </source>
</evidence>
<evidence type="ECO:0000256" key="7">
    <source>
        <dbReference type="ARBA" id="ARBA00023054"/>
    </source>
</evidence>
<evidence type="ECO:0000256" key="4">
    <source>
        <dbReference type="ARBA" id="ARBA00022692"/>
    </source>
</evidence>
<keyword evidence="3" id="KW-0813">Transport</keyword>
<evidence type="ECO:0000256" key="10">
    <source>
        <dbReference type="SAM" id="Phobius"/>
    </source>
</evidence>
<evidence type="ECO:0000256" key="9">
    <source>
        <dbReference type="SAM" id="MobiDB-lite"/>
    </source>
</evidence>
<dbReference type="GO" id="GO:0005783">
    <property type="term" value="C:endoplasmic reticulum"/>
    <property type="evidence" value="ECO:0007669"/>
    <property type="project" value="TreeGrafter"/>
</dbReference>
<keyword evidence="8 10" id="KW-0472">Membrane</keyword>
<dbReference type="EMBL" id="JANCYW010000007">
    <property type="protein sequence ID" value="KAK4536063.1"/>
    <property type="molecule type" value="Genomic_DNA"/>
</dbReference>
<reference evidence="12 13" key="1">
    <citation type="submission" date="2022-07" db="EMBL/GenBank/DDBJ databases">
        <title>Genome-wide signatures of adaptation to extreme environments.</title>
        <authorList>
            <person name="Cho C.H."/>
            <person name="Yoon H.S."/>
        </authorList>
    </citation>
    <scope>NUCLEOTIDE SEQUENCE [LARGE SCALE GENOMIC DNA]</scope>
    <source>
        <strain evidence="12 13">DBV 063 E5</strain>
    </source>
</reference>
<evidence type="ECO:0000259" key="11">
    <source>
        <dbReference type="PROSITE" id="PS50192"/>
    </source>
</evidence>
<sequence length="328" mass="36558">MDRTEEFGKVCALYRASGGEKRVRRGWLTLPRPERRSGSEGGARFLQVAQTAGLGLRRWSALLSDADEWLTDARNYDYSERERDELERAGQELLAGLRDTAGTLRHLAEAAGSAEGGAHEAAFRAAVTECIAGQIERAKRRFATMQRHRLEGMWRGDGRLRRGVREGGAMQKAPVAPLGLRRGVSVPDGRPERMATGAAAASRSDALPVDEAPGASSPPYQQQQQMEQASSALWSLEDEWRERDAQTQRLEQGMVELSQLLQQFALEIAKQANTVESVHDEAVRAHTYVQRGHRELERIQPSGQTFQWFVVVFLVVMALSLLLLDARR</sequence>
<dbReference type="GO" id="GO:0015031">
    <property type="term" value="P:protein transport"/>
    <property type="evidence" value="ECO:0007669"/>
    <property type="project" value="UniProtKB-KW"/>
</dbReference>
<dbReference type="AlphaFoldDB" id="A0AAV9IVF4"/>
<dbReference type="PANTHER" id="PTHR15959:SF0">
    <property type="entry name" value="SYNTAXIN-18"/>
    <property type="match status" value="1"/>
</dbReference>
<evidence type="ECO:0000313" key="12">
    <source>
        <dbReference type="EMBL" id="KAK4536063.1"/>
    </source>
</evidence>
<dbReference type="InterPro" id="IPR010989">
    <property type="entry name" value="SNARE"/>
</dbReference>
<keyword evidence="4 10" id="KW-0812">Transmembrane</keyword>
<comment type="caution">
    <text evidence="12">The sequence shown here is derived from an EMBL/GenBank/DDBJ whole genome shotgun (WGS) entry which is preliminary data.</text>
</comment>
<comment type="subcellular location">
    <subcellularLocation>
        <location evidence="1">Membrane</location>
        <topology evidence="1">Single-pass type IV membrane protein</topology>
    </subcellularLocation>
</comment>
<dbReference type="InterPro" id="IPR000727">
    <property type="entry name" value="T_SNARE_dom"/>
</dbReference>
<dbReference type="Gene3D" id="1.20.58.70">
    <property type="match status" value="1"/>
</dbReference>
<evidence type="ECO:0000256" key="5">
    <source>
        <dbReference type="ARBA" id="ARBA00022927"/>
    </source>
</evidence>
<keyword evidence="5" id="KW-0653">Protein transport</keyword>
<evidence type="ECO:0000256" key="2">
    <source>
        <dbReference type="ARBA" id="ARBA00009063"/>
    </source>
</evidence>
<feature type="region of interest" description="Disordered" evidence="9">
    <location>
        <begin position="180"/>
        <end position="228"/>
    </location>
</feature>
<dbReference type="GO" id="GO:0006890">
    <property type="term" value="P:retrograde vesicle-mediated transport, Golgi to endoplasmic reticulum"/>
    <property type="evidence" value="ECO:0007669"/>
    <property type="project" value="TreeGrafter"/>
</dbReference>
<feature type="transmembrane region" description="Helical" evidence="10">
    <location>
        <begin position="306"/>
        <end position="324"/>
    </location>
</feature>
<dbReference type="PANTHER" id="PTHR15959">
    <property type="entry name" value="SYNTAXIN-18"/>
    <property type="match status" value="1"/>
</dbReference>
<keyword evidence="7" id="KW-0175">Coiled coil</keyword>
<evidence type="ECO:0000256" key="1">
    <source>
        <dbReference type="ARBA" id="ARBA00004211"/>
    </source>
</evidence>
<proteinExistence type="inferred from homology"/>
<feature type="domain" description="T-SNARE coiled-coil homology" evidence="11">
    <location>
        <begin position="237"/>
        <end position="299"/>
    </location>
</feature>
<dbReference type="Proteomes" id="UP001301350">
    <property type="component" value="Unassembled WGS sequence"/>
</dbReference>
<dbReference type="GO" id="GO:0031201">
    <property type="term" value="C:SNARE complex"/>
    <property type="evidence" value="ECO:0007669"/>
    <property type="project" value="TreeGrafter"/>
</dbReference>
<evidence type="ECO:0000256" key="8">
    <source>
        <dbReference type="ARBA" id="ARBA00023136"/>
    </source>
</evidence>
<accession>A0AAV9IVF4</accession>
<keyword evidence="6 10" id="KW-1133">Transmembrane helix</keyword>
<gene>
    <name evidence="12" type="ORF">CDCA_CDCA07G2088</name>
</gene>
<evidence type="ECO:0000313" key="13">
    <source>
        <dbReference type="Proteomes" id="UP001301350"/>
    </source>
</evidence>
<dbReference type="SMART" id="SM00397">
    <property type="entry name" value="t_SNARE"/>
    <property type="match status" value="1"/>
</dbReference>
<organism evidence="12 13">
    <name type="scientific">Cyanidium caldarium</name>
    <name type="common">Red alga</name>
    <dbReference type="NCBI Taxonomy" id="2771"/>
    <lineage>
        <taxon>Eukaryota</taxon>
        <taxon>Rhodophyta</taxon>
        <taxon>Bangiophyceae</taxon>
        <taxon>Cyanidiales</taxon>
        <taxon>Cyanidiaceae</taxon>
        <taxon>Cyanidium</taxon>
    </lineage>
</organism>
<dbReference type="PROSITE" id="PS50192">
    <property type="entry name" value="T_SNARE"/>
    <property type="match status" value="1"/>
</dbReference>